<dbReference type="EMBL" id="JAGTUU010000006">
    <property type="protein sequence ID" value="MBS0125398.1"/>
    <property type="molecule type" value="Genomic_DNA"/>
</dbReference>
<proteinExistence type="predicted"/>
<dbReference type="Gene3D" id="3.30.70.270">
    <property type="match status" value="1"/>
</dbReference>
<dbReference type="InterPro" id="IPR000160">
    <property type="entry name" value="GGDEF_dom"/>
</dbReference>
<name>A0A8J7WHV3_9RHOB</name>
<dbReference type="PROSITE" id="PS50887">
    <property type="entry name" value="GGDEF"/>
    <property type="match status" value="1"/>
</dbReference>
<dbReference type="SUPFAM" id="SSF55073">
    <property type="entry name" value="Nucleotide cyclase"/>
    <property type="match status" value="1"/>
</dbReference>
<dbReference type="SMART" id="SM00267">
    <property type="entry name" value="GGDEF"/>
    <property type="match status" value="1"/>
</dbReference>
<keyword evidence="3" id="KW-1185">Reference proteome</keyword>
<dbReference type="RefSeq" id="WP_212537371.1">
    <property type="nucleotide sequence ID" value="NZ_JAGTUU010000006.1"/>
</dbReference>
<dbReference type="Proteomes" id="UP000681356">
    <property type="component" value="Unassembled WGS sequence"/>
</dbReference>
<dbReference type="InterPro" id="IPR052163">
    <property type="entry name" value="DGC-Regulatory_Protein"/>
</dbReference>
<dbReference type="FunFam" id="3.30.70.270:FF:000001">
    <property type="entry name" value="Diguanylate cyclase domain protein"/>
    <property type="match status" value="1"/>
</dbReference>
<dbReference type="InterPro" id="IPR029787">
    <property type="entry name" value="Nucleotide_cyclase"/>
</dbReference>
<gene>
    <name evidence="2" type="ORF">KB874_15010</name>
</gene>
<dbReference type="InterPro" id="IPR043128">
    <property type="entry name" value="Rev_trsase/Diguanyl_cyclase"/>
</dbReference>
<comment type="caution">
    <text evidence="2">The sequence shown here is derived from an EMBL/GenBank/DDBJ whole genome shotgun (WGS) entry which is preliminary data.</text>
</comment>
<evidence type="ECO:0000313" key="2">
    <source>
        <dbReference type="EMBL" id="MBS0125398.1"/>
    </source>
</evidence>
<dbReference type="AlphaFoldDB" id="A0A8J7WHV3"/>
<dbReference type="Pfam" id="PF00990">
    <property type="entry name" value="GGDEF"/>
    <property type="match status" value="1"/>
</dbReference>
<organism evidence="2 3">
    <name type="scientific">Thetidibacter halocola</name>
    <dbReference type="NCBI Taxonomy" id="2827239"/>
    <lineage>
        <taxon>Bacteria</taxon>
        <taxon>Pseudomonadati</taxon>
        <taxon>Pseudomonadota</taxon>
        <taxon>Alphaproteobacteria</taxon>
        <taxon>Rhodobacterales</taxon>
        <taxon>Roseobacteraceae</taxon>
        <taxon>Thetidibacter</taxon>
    </lineage>
</organism>
<evidence type="ECO:0000259" key="1">
    <source>
        <dbReference type="PROSITE" id="PS50887"/>
    </source>
</evidence>
<accession>A0A8J7WHV3</accession>
<reference evidence="2" key="1">
    <citation type="submission" date="2021-04" db="EMBL/GenBank/DDBJ databases">
        <authorList>
            <person name="Yoon J."/>
        </authorList>
    </citation>
    <scope>NUCLEOTIDE SEQUENCE</scope>
    <source>
        <strain evidence="2">KMU-90</strain>
    </source>
</reference>
<sequence>MMERMTPSMLDSLCPLHVMLDRSGFILRTGPTLAKLDLGLAPGKAFLTEMEVLRPRQVETMAQLHDLAGRKLHIRQSSGFRTQFKGAFVPDGHGGGVVDLSFGIFVQESVRRFGLTSRDFSPTDMSVEMLYVIEANSAAMESSRRLNNRLQTAMFAAEERALTDMLTGLGNRRALELVQSRLHRAGGDYALMHLDLDFFKQVNDSLGHAAGDRVLRAVSRAMLSEIRKDDMVARIGGDEFVIIFMNAMTSNRLADVARRLIGRIEKPIDVDGEQCAISASIGIAQCQAAEFEPEEVLKHADIALYTAKREGRGRHSFYDPEAAIEKDEVPRQIADG</sequence>
<dbReference type="GO" id="GO:0003824">
    <property type="term" value="F:catalytic activity"/>
    <property type="evidence" value="ECO:0007669"/>
    <property type="project" value="UniProtKB-ARBA"/>
</dbReference>
<evidence type="ECO:0000313" key="3">
    <source>
        <dbReference type="Proteomes" id="UP000681356"/>
    </source>
</evidence>
<dbReference type="NCBIfam" id="TIGR00254">
    <property type="entry name" value="GGDEF"/>
    <property type="match status" value="1"/>
</dbReference>
<dbReference type="CDD" id="cd01949">
    <property type="entry name" value="GGDEF"/>
    <property type="match status" value="1"/>
</dbReference>
<feature type="domain" description="GGDEF" evidence="1">
    <location>
        <begin position="187"/>
        <end position="320"/>
    </location>
</feature>
<protein>
    <submittedName>
        <fullName evidence="2">GGDEF domain-containing protein</fullName>
    </submittedName>
</protein>
<dbReference type="PANTHER" id="PTHR46663">
    <property type="entry name" value="DIGUANYLATE CYCLASE DGCT-RELATED"/>
    <property type="match status" value="1"/>
</dbReference>
<dbReference type="PANTHER" id="PTHR46663:SF4">
    <property type="entry name" value="DIGUANYLATE CYCLASE DGCT-RELATED"/>
    <property type="match status" value="1"/>
</dbReference>